<feature type="chain" id="PRO_5035434900" evidence="2">
    <location>
        <begin position="33"/>
        <end position="181"/>
    </location>
</feature>
<reference evidence="3" key="1">
    <citation type="submission" date="2022-01" db="EMBL/GenBank/DDBJ databases">
        <authorList>
            <person name="Braso-Vives M."/>
        </authorList>
    </citation>
    <scope>NUCLEOTIDE SEQUENCE</scope>
</reference>
<protein>
    <submittedName>
        <fullName evidence="3">Hypp3149 protein</fullName>
    </submittedName>
</protein>
<evidence type="ECO:0000313" key="4">
    <source>
        <dbReference type="Proteomes" id="UP000838412"/>
    </source>
</evidence>
<evidence type="ECO:0000256" key="1">
    <source>
        <dbReference type="SAM" id="Phobius"/>
    </source>
</evidence>
<keyword evidence="1" id="KW-0472">Membrane</keyword>
<dbReference type="Proteomes" id="UP000838412">
    <property type="component" value="Chromosome 5"/>
</dbReference>
<feature type="transmembrane region" description="Helical" evidence="1">
    <location>
        <begin position="105"/>
        <end position="125"/>
    </location>
</feature>
<evidence type="ECO:0000313" key="3">
    <source>
        <dbReference type="EMBL" id="CAH1265258.1"/>
    </source>
</evidence>
<accession>A0A8K0EVY4</accession>
<proteinExistence type="predicted"/>
<name>A0A8K0EVY4_BRALA</name>
<dbReference type="AlphaFoldDB" id="A0A8K0EVY4"/>
<organism evidence="3 4">
    <name type="scientific">Branchiostoma lanceolatum</name>
    <name type="common">Common lancelet</name>
    <name type="synonym">Amphioxus lanceolatum</name>
    <dbReference type="NCBI Taxonomy" id="7740"/>
    <lineage>
        <taxon>Eukaryota</taxon>
        <taxon>Metazoa</taxon>
        <taxon>Chordata</taxon>
        <taxon>Cephalochordata</taxon>
        <taxon>Leptocardii</taxon>
        <taxon>Amphioxiformes</taxon>
        <taxon>Branchiostomatidae</taxon>
        <taxon>Branchiostoma</taxon>
    </lineage>
</organism>
<dbReference type="GO" id="GO:0016020">
    <property type="term" value="C:membrane"/>
    <property type="evidence" value="ECO:0007669"/>
    <property type="project" value="TreeGrafter"/>
</dbReference>
<dbReference type="EMBL" id="OV696690">
    <property type="protein sequence ID" value="CAH1265258.1"/>
    <property type="molecule type" value="Genomic_DNA"/>
</dbReference>
<evidence type="ECO:0000256" key="2">
    <source>
        <dbReference type="SAM" id="SignalP"/>
    </source>
</evidence>
<keyword evidence="1" id="KW-1133">Transmembrane helix</keyword>
<keyword evidence="2" id="KW-0732">Signal</keyword>
<dbReference type="OrthoDB" id="10288482at2759"/>
<feature type="signal peptide" evidence="2">
    <location>
        <begin position="1"/>
        <end position="32"/>
    </location>
</feature>
<dbReference type="PANTHER" id="PTHR12242">
    <property type="entry name" value="OS02G0130600 PROTEIN-RELATED"/>
    <property type="match status" value="1"/>
</dbReference>
<keyword evidence="1" id="KW-0812">Transmembrane</keyword>
<keyword evidence="4" id="KW-1185">Reference proteome</keyword>
<dbReference type="PANTHER" id="PTHR12242:SF45">
    <property type="entry name" value="MARVEL DOMAIN-CONTAINING PROTEIN"/>
    <property type="match status" value="1"/>
</dbReference>
<gene>
    <name evidence="3" type="primary">Hypp3149</name>
    <name evidence="3" type="ORF">BLAG_LOCUS19308</name>
</gene>
<feature type="transmembrane region" description="Helical" evidence="1">
    <location>
        <begin position="67"/>
        <end position="84"/>
    </location>
</feature>
<sequence length="181" mass="20564">MASTQHKLSHRPAVRRWLLLICLMVFIHGSGADDKKEESVQVQSEVKAGVYAKDFTTSPWMVNQAPFVVYRLAVAAISLSYLLSDLWSKCRNNQALYWPTRYTHWGLTLLVLHFCWSAVLAYNYHVNPTFDRQAPLQWYHHVSRALYSAALAPSLAIAVLYWCVITRTGPGTVMKHGWGGV</sequence>
<feature type="transmembrane region" description="Helical" evidence="1">
    <location>
        <begin position="145"/>
        <end position="165"/>
    </location>
</feature>